<reference evidence="8 9" key="1">
    <citation type="submission" date="2020-08" db="EMBL/GenBank/DDBJ databases">
        <title>Genomic Encyclopedia of Type Strains, Phase IV (KMG-V): Genome sequencing to study the core and pangenomes of soil and plant-associated prokaryotes.</title>
        <authorList>
            <person name="Whitman W."/>
        </authorList>
    </citation>
    <scope>NUCLEOTIDE SEQUENCE [LARGE SCALE GENOMIC DNA]</scope>
    <source>
        <strain evidence="8 9">M8UP14</strain>
    </source>
</reference>
<dbReference type="InterPro" id="IPR057601">
    <property type="entry name" value="Oar-like_b-barrel"/>
</dbReference>
<dbReference type="SUPFAM" id="SSF56935">
    <property type="entry name" value="Porins"/>
    <property type="match status" value="1"/>
</dbReference>
<accession>A0A7W7ZDL3</accession>
<dbReference type="InterPro" id="IPR039426">
    <property type="entry name" value="TonB-dep_rcpt-like"/>
</dbReference>
<comment type="subcellular location">
    <subcellularLocation>
        <location evidence="1">Cell outer membrane</location>
        <topology evidence="1">Multi-pass membrane protein</topology>
    </subcellularLocation>
</comment>
<keyword evidence="6" id="KW-0998">Cell outer membrane</keyword>
<gene>
    <name evidence="8" type="ORF">HDF16_002636</name>
</gene>
<keyword evidence="5" id="KW-0472">Membrane</keyword>
<dbReference type="InterPro" id="IPR036942">
    <property type="entry name" value="Beta-barrel_TonB_sf"/>
</dbReference>
<dbReference type="GO" id="GO:0015344">
    <property type="term" value="F:siderophore uptake transmembrane transporter activity"/>
    <property type="evidence" value="ECO:0007669"/>
    <property type="project" value="TreeGrafter"/>
</dbReference>
<dbReference type="GO" id="GO:0044718">
    <property type="term" value="P:siderophore transmembrane transport"/>
    <property type="evidence" value="ECO:0007669"/>
    <property type="project" value="TreeGrafter"/>
</dbReference>
<dbReference type="Pfam" id="PF25183">
    <property type="entry name" value="OMP_b-brl_4"/>
    <property type="match status" value="1"/>
</dbReference>
<keyword evidence="3" id="KW-1134">Transmembrane beta strand</keyword>
<evidence type="ECO:0000256" key="3">
    <source>
        <dbReference type="ARBA" id="ARBA00022452"/>
    </source>
</evidence>
<keyword evidence="9" id="KW-1185">Reference proteome</keyword>
<evidence type="ECO:0000256" key="6">
    <source>
        <dbReference type="ARBA" id="ARBA00023237"/>
    </source>
</evidence>
<protein>
    <recommendedName>
        <fullName evidence="7">TonB-dependent transporter Oar-like beta-barrel domain-containing protein</fullName>
    </recommendedName>
</protein>
<evidence type="ECO:0000256" key="1">
    <source>
        <dbReference type="ARBA" id="ARBA00004571"/>
    </source>
</evidence>
<dbReference type="Pfam" id="PF13620">
    <property type="entry name" value="CarboxypepD_reg"/>
    <property type="match status" value="1"/>
</dbReference>
<keyword evidence="2" id="KW-0813">Transport</keyword>
<dbReference type="GO" id="GO:0009279">
    <property type="term" value="C:cell outer membrane"/>
    <property type="evidence" value="ECO:0007669"/>
    <property type="project" value="UniProtKB-SubCell"/>
</dbReference>
<dbReference type="AlphaFoldDB" id="A0A7W7ZDL3"/>
<evidence type="ECO:0000256" key="5">
    <source>
        <dbReference type="ARBA" id="ARBA00023136"/>
    </source>
</evidence>
<feature type="domain" description="TonB-dependent transporter Oar-like beta-barrel" evidence="7">
    <location>
        <begin position="267"/>
        <end position="1174"/>
    </location>
</feature>
<dbReference type="Gene3D" id="2.60.40.1120">
    <property type="entry name" value="Carboxypeptidase-like, regulatory domain"/>
    <property type="match status" value="1"/>
</dbReference>
<evidence type="ECO:0000259" key="7">
    <source>
        <dbReference type="Pfam" id="PF25183"/>
    </source>
</evidence>
<comment type="caution">
    <text evidence="8">The sequence shown here is derived from an EMBL/GenBank/DDBJ whole genome shotgun (WGS) entry which is preliminary data.</text>
</comment>
<dbReference type="Proteomes" id="UP000540989">
    <property type="component" value="Unassembled WGS sequence"/>
</dbReference>
<dbReference type="EMBL" id="JACHIP010000003">
    <property type="protein sequence ID" value="MBB5057930.1"/>
    <property type="molecule type" value="Genomic_DNA"/>
</dbReference>
<keyword evidence="4" id="KW-0812">Transmembrane</keyword>
<proteinExistence type="predicted"/>
<dbReference type="PANTHER" id="PTHR30069:SF46">
    <property type="entry name" value="OAR PROTEIN"/>
    <property type="match status" value="1"/>
</dbReference>
<evidence type="ECO:0000256" key="4">
    <source>
        <dbReference type="ARBA" id="ARBA00022692"/>
    </source>
</evidence>
<evidence type="ECO:0000313" key="9">
    <source>
        <dbReference type="Proteomes" id="UP000540989"/>
    </source>
</evidence>
<dbReference type="Gene3D" id="2.40.170.20">
    <property type="entry name" value="TonB-dependent receptor, beta-barrel domain"/>
    <property type="match status" value="1"/>
</dbReference>
<sequence>MTFKEMIEKKNSVSPYAPAERTLVKAFPAILVAMFFLFGLQGTLSAQLSTATMFGIVADASGALIPNATVVLTQTATNFVRTTVSKSDGSYRAEFLPVGPYKVQVKAAGFKELVQTGITLNATQEAGINFALEAGGESVVVTVTSEVPLVNTGNSVLGRTIDNREVDNLPLVNRDAYQLLSLTAGVQSVSNENSIGVPMEHVIINGSSDNMVGQVTYYLDGGLNMTGLRNTGNVIPNPDAIDQFAVETNNFGAQYGRTGAGVVSVLTKSGSNQVHGSVFEFHQETNFNSDAWLQTARTPQHINRFGATLGGPVMKDKIFFFGSYGGLRQVSPQTFNTVVPDALQRVGNFSENLPTTTPAAGLAGCATTLNAADKARTNYGGAFFVCDPVTHLPVAGNRLDLDPNYVPDPVAAAVLSKNVPLPSANRPTPDNRFLGVEGLPNSTNEFLIKSDLQFIPHHRMTLDYFQSNGSQINLPSGSNLPGWALSNYTYRQQNANVSDVWTLSARSVNQIWASYTRMIAGRISNPPESLAAFGSDINVQGTQSLPDISVANFFHLANAISGPVAGDNVYGLRDVYSTTRGKHTINVGGEGYLEYDHLETLLNNYGTFSFANSTVPKTAATQVGFVKTGAAIADFLIGHPNTMGQDSPDDANERYWNYGVFLQDDWRVTPTLTLNLGVRYDVQTAPIDNQSRIAVFQPGSQSTVSPLAIPGQLFPGDPGVPAGGVGTNYNHMSPRVGFTYDAFHTGRTVFHGGAGLFFDSISGNEWMLSQNFQPFAVRETGAFSHVVSLQNIYSTDCQDFAGCVSPFPYIYSKTNPKYVSPASLVFLQKGMRWPYNTQVNFGVQQQFSKDLAVTINYVGAFSRKIPLYIDHNAPIFNTANPASNVTGNVNCRRPFDAVPVATATTCANPAVGSKYYSNAYVIEDGQTTNYNGLQVSVVKRLSNHVSVNGFYIWSKGLASASLQTTGNIGNSGTTEPEDYYNLGLERQRTDNDVRHQAVVSAVWKPDYFGSFNGITRALLNGWSISAITTLRSGKPFNITSGTDDNVDGDNNDRPNLLAGKFAHTLSNGSRAAERKQWFDTSAYCRSGSAGCPAGGGVSGLDGMVSPNSLDGPGYKDVDAAIFRDFNIYERVKFQFRGEATNVFNFVNLNAPGGTLSSTSAFGVITGAGNMRVLQVGGRLLF</sequence>
<dbReference type="RefSeq" id="WP_246409042.1">
    <property type="nucleotide sequence ID" value="NZ_JACHIP010000003.1"/>
</dbReference>
<evidence type="ECO:0000256" key="2">
    <source>
        <dbReference type="ARBA" id="ARBA00022448"/>
    </source>
</evidence>
<dbReference type="SUPFAM" id="SSF49464">
    <property type="entry name" value="Carboxypeptidase regulatory domain-like"/>
    <property type="match status" value="1"/>
</dbReference>
<name>A0A7W7ZDL3_9BACT</name>
<dbReference type="PANTHER" id="PTHR30069">
    <property type="entry name" value="TONB-DEPENDENT OUTER MEMBRANE RECEPTOR"/>
    <property type="match status" value="1"/>
</dbReference>
<dbReference type="InterPro" id="IPR008969">
    <property type="entry name" value="CarboxyPept-like_regulatory"/>
</dbReference>
<organism evidence="8 9">
    <name type="scientific">Granulicella aggregans</name>
    <dbReference type="NCBI Taxonomy" id="474949"/>
    <lineage>
        <taxon>Bacteria</taxon>
        <taxon>Pseudomonadati</taxon>
        <taxon>Acidobacteriota</taxon>
        <taxon>Terriglobia</taxon>
        <taxon>Terriglobales</taxon>
        <taxon>Acidobacteriaceae</taxon>
        <taxon>Granulicella</taxon>
    </lineage>
</organism>
<evidence type="ECO:0000313" key="8">
    <source>
        <dbReference type="EMBL" id="MBB5057930.1"/>
    </source>
</evidence>